<feature type="transmembrane region" description="Helical" evidence="6">
    <location>
        <begin position="258"/>
        <end position="283"/>
    </location>
</feature>
<dbReference type="OrthoDB" id="9034298at2"/>
<dbReference type="AlphaFoldDB" id="A0A2U1UNP2"/>
<evidence type="ECO:0000256" key="2">
    <source>
        <dbReference type="ARBA" id="ARBA00022475"/>
    </source>
</evidence>
<keyword evidence="3 6" id="KW-0812">Transmembrane</keyword>
<keyword evidence="5 6" id="KW-0472">Membrane</keyword>
<dbReference type="Proteomes" id="UP000295985">
    <property type="component" value="Unassembled WGS sequence"/>
</dbReference>
<sequence>MKLSTTLNCNLVAIVAGGLAMLVLPAMLDLYSLINSTIYVSLALFALSMALIWGHGGILCFGQSMFFGLGAYAYAVAGINFGDSTWAIAVAIVTPMVFAVVLGYFVFYGRLSDIYFGVITLTVTLILFKLANSTSGDAWRIGKARLGGFNGMPDTPPLNMPFDPVTPLSPEAVFMLAVSALVAGYVLCKCLMGSRFGRIVAGVRENEARAELLGYDARLLKLLMFAVGAGIAGVAGLLFATSVFVSPSVFSLSNSAQVLIWVVVGGVGTLMGPIIACLLLQLLSAYLGTLGWIDPNIVLGSVLTLFVLLMPRGLLPTAIACLPKRTGRNVNKTAVIHER</sequence>
<evidence type="ECO:0000256" key="6">
    <source>
        <dbReference type="SAM" id="Phobius"/>
    </source>
</evidence>
<feature type="transmembrane region" description="Helical" evidence="6">
    <location>
        <begin position="168"/>
        <end position="188"/>
    </location>
</feature>
<accession>A0A2U1UNP2</accession>
<dbReference type="GO" id="GO:0015658">
    <property type="term" value="F:branched-chain amino acid transmembrane transporter activity"/>
    <property type="evidence" value="ECO:0007669"/>
    <property type="project" value="InterPro"/>
</dbReference>
<evidence type="ECO:0000313" key="7">
    <source>
        <dbReference type="EMBL" id="PWC23192.1"/>
    </source>
</evidence>
<feature type="transmembrane region" description="Helical" evidence="6">
    <location>
        <begin position="33"/>
        <end position="53"/>
    </location>
</feature>
<dbReference type="EMBL" id="CP034036">
    <property type="protein sequence ID" value="QCR03791.1"/>
    <property type="molecule type" value="Genomic_DNA"/>
</dbReference>
<evidence type="ECO:0000313" key="10">
    <source>
        <dbReference type="Proteomes" id="UP000303847"/>
    </source>
</evidence>
<reference evidence="8 10" key="2">
    <citation type="submission" date="2018-11" db="EMBL/GenBank/DDBJ databases">
        <title>Genome sequences of Brenneria nigrifluens and Brenneria rubrifaciens.</title>
        <authorList>
            <person name="Poret-Peterson A.T."/>
            <person name="McClean A.E."/>
            <person name="Kluepfel D.A."/>
        </authorList>
    </citation>
    <scope>NUCLEOTIDE SEQUENCE [LARGE SCALE GENOMIC DNA]</scope>
    <source>
        <strain evidence="8 10">ATCC 13028</strain>
    </source>
</reference>
<feature type="transmembrane region" description="Helical" evidence="6">
    <location>
        <begin position="295"/>
        <end position="315"/>
    </location>
</feature>
<feature type="transmembrane region" description="Helical" evidence="6">
    <location>
        <begin position="114"/>
        <end position="131"/>
    </location>
</feature>
<organism evidence="7 9">
    <name type="scientific">Brenneria nigrifluens DSM 30175 = ATCC 13028</name>
    <dbReference type="NCBI Taxonomy" id="1121120"/>
    <lineage>
        <taxon>Bacteria</taxon>
        <taxon>Pseudomonadati</taxon>
        <taxon>Pseudomonadota</taxon>
        <taxon>Gammaproteobacteria</taxon>
        <taxon>Enterobacterales</taxon>
        <taxon>Pectobacteriaceae</taxon>
        <taxon>Brenneria</taxon>
    </lineage>
</organism>
<dbReference type="Pfam" id="PF02653">
    <property type="entry name" value="BPD_transp_2"/>
    <property type="match status" value="1"/>
</dbReference>
<evidence type="ECO:0000313" key="8">
    <source>
        <dbReference type="EMBL" id="QCR03791.1"/>
    </source>
</evidence>
<dbReference type="CDD" id="cd06581">
    <property type="entry name" value="TM_PBP1_LivM_like"/>
    <property type="match status" value="1"/>
</dbReference>
<evidence type="ECO:0000256" key="1">
    <source>
        <dbReference type="ARBA" id="ARBA00004429"/>
    </source>
</evidence>
<gene>
    <name evidence="7" type="ORF">DDT54_16220</name>
    <name evidence="8" type="ORF">EH206_06075</name>
</gene>
<dbReference type="InterPro" id="IPR043428">
    <property type="entry name" value="LivM-like"/>
</dbReference>
<keyword evidence="10" id="KW-1185">Reference proteome</keyword>
<name>A0A2U1UNP2_9GAMM</name>
<comment type="subcellular location">
    <subcellularLocation>
        <location evidence="1">Cell inner membrane</location>
        <topology evidence="1">Multi-pass membrane protein</topology>
    </subcellularLocation>
</comment>
<feature type="transmembrane region" description="Helical" evidence="6">
    <location>
        <begin position="222"/>
        <end position="246"/>
    </location>
</feature>
<dbReference type="GO" id="GO:0005886">
    <property type="term" value="C:plasma membrane"/>
    <property type="evidence" value="ECO:0007669"/>
    <property type="project" value="UniProtKB-SubCell"/>
</dbReference>
<feature type="transmembrane region" description="Helical" evidence="6">
    <location>
        <begin position="60"/>
        <end position="79"/>
    </location>
</feature>
<evidence type="ECO:0000313" key="9">
    <source>
        <dbReference type="Proteomes" id="UP000295985"/>
    </source>
</evidence>
<reference evidence="7 9" key="1">
    <citation type="submission" date="2018-04" db="EMBL/GenBank/DDBJ databases">
        <title>Brenneria corticis sp.nov.</title>
        <authorList>
            <person name="Li Y."/>
        </authorList>
    </citation>
    <scope>NUCLEOTIDE SEQUENCE [LARGE SCALE GENOMIC DNA]</scope>
    <source>
        <strain evidence="7 9">LMG 2694</strain>
    </source>
</reference>
<proteinExistence type="predicted"/>
<dbReference type="Proteomes" id="UP000303847">
    <property type="component" value="Chromosome"/>
</dbReference>
<dbReference type="InterPro" id="IPR001851">
    <property type="entry name" value="ABC_transp_permease"/>
</dbReference>
<keyword evidence="2" id="KW-1003">Cell membrane</keyword>
<dbReference type="RefSeq" id="WP_009111913.1">
    <property type="nucleotide sequence ID" value="NZ_CP034036.1"/>
</dbReference>
<evidence type="ECO:0000256" key="3">
    <source>
        <dbReference type="ARBA" id="ARBA00022692"/>
    </source>
</evidence>
<dbReference type="PANTHER" id="PTHR30482:SF17">
    <property type="entry name" value="ABC TRANSPORTER ATP-BINDING PROTEIN"/>
    <property type="match status" value="1"/>
</dbReference>
<keyword evidence="4 6" id="KW-1133">Transmembrane helix</keyword>
<dbReference type="EMBL" id="QDKK01000027">
    <property type="protein sequence ID" value="PWC23192.1"/>
    <property type="molecule type" value="Genomic_DNA"/>
</dbReference>
<evidence type="ECO:0000256" key="5">
    <source>
        <dbReference type="ARBA" id="ARBA00023136"/>
    </source>
</evidence>
<dbReference type="PANTHER" id="PTHR30482">
    <property type="entry name" value="HIGH-AFFINITY BRANCHED-CHAIN AMINO ACID TRANSPORT SYSTEM PERMEASE"/>
    <property type="match status" value="1"/>
</dbReference>
<evidence type="ECO:0000256" key="4">
    <source>
        <dbReference type="ARBA" id="ARBA00022989"/>
    </source>
</evidence>
<feature type="transmembrane region" description="Helical" evidence="6">
    <location>
        <begin position="85"/>
        <end position="107"/>
    </location>
</feature>
<protein>
    <submittedName>
        <fullName evidence="7">Branched-chain amino acid ABC transporter permease</fullName>
    </submittedName>
</protein>
<feature type="transmembrane region" description="Helical" evidence="6">
    <location>
        <begin position="7"/>
        <end position="27"/>
    </location>
</feature>